<dbReference type="InterPro" id="IPR002491">
    <property type="entry name" value="ABC_transptr_periplasmic_BD"/>
</dbReference>
<evidence type="ECO:0000313" key="3">
    <source>
        <dbReference type="EMBL" id="MEW9807664.1"/>
    </source>
</evidence>
<keyword evidence="1" id="KW-0732">Signal</keyword>
<feature type="chain" id="PRO_5046043536" evidence="1">
    <location>
        <begin position="23"/>
        <end position="336"/>
    </location>
</feature>
<dbReference type="PANTHER" id="PTHR30535">
    <property type="entry name" value="VITAMIN B12-BINDING PROTEIN"/>
    <property type="match status" value="1"/>
</dbReference>
<accession>A0ABV3R2V9</accession>
<name>A0ABV3R2V9_9HYPH</name>
<proteinExistence type="predicted"/>
<dbReference type="EMBL" id="JBFOCI010000005">
    <property type="protein sequence ID" value="MEW9807664.1"/>
    <property type="molecule type" value="Genomic_DNA"/>
</dbReference>
<feature type="signal peptide" evidence="1">
    <location>
        <begin position="1"/>
        <end position="22"/>
    </location>
</feature>
<reference evidence="3 4" key="1">
    <citation type="submission" date="2024-06" db="EMBL/GenBank/DDBJ databases">
        <authorList>
            <person name="Tuo L."/>
        </authorList>
    </citation>
    <scope>NUCLEOTIDE SEQUENCE [LARGE SCALE GENOMIC DNA]</scope>
    <source>
        <strain evidence="3 4">ZMM04-5</strain>
    </source>
</reference>
<protein>
    <submittedName>
        <fullName evidence="3">ABC transporter substrate-binding protein</fullName>
    </submittedName>
</protein>
<comment type="caution">
    <text evidence="3">The sequence shown here is derived from an EMBL/GenBank/DDBJ whole genome shotgun (WGS) entry which is preliminary data.</text>
</comment>
<dbReference type="Pfam" id="PF01497">
    <property type="entry name" value="Peripla_BP_2"/>
    <property type="match status" value="1"/>
</dbReference>
<evidence type="ECO:0000313" key="4">
    <source>
        <dbReference type="Proteomes" id="UP001556196"/>
    </source>
</evidence>
<dbReference type="InterPro" id="IPR050902">
    <property type="entry name" value="ABC_Transporter_SBP"/>
</dbReference>
<dbReference type="Proteomes" id="UP001556196">
    <property type="component" value="Unassembled WGS sequence"/>
</dbReference>
<dbReference type="PANTHER" id="PTHR30535:SF7">
    <property type="entry name" value="IRON(III) DICITRATE-BINDING PROTEIN"/>
    <property type="match status" value="1"/>
</dbReference>
<sequence>MTMRSVLAGLALAAFSSAVAIAGNAGYPLTIENCGRTLTFEKPPQKVVSLGQAMHEIVYALDLGQRLTGTAVWLGPVREEHAEANATVPRLADESPSFESVVASGPSLVLSEFEWHVGPDGVVGTRDQFAELGIQTYIAPMDCTGKDNASGGNGRRVQPFTMEQVYRAISDLSQIFDVRDRGNALIATLKEREARAVASVARASDVPVLVWFTSPQMKGDASVAGSNGAPAYIISKLTARNAIASDDEWPWASWETIAKSNPAVIVLAAMDRRFNPGDDPQAKMAFLRTDPVASQMPSVQAGRYFVMRAEAMNPSMRTIDGIELLASKMREFGLAE</sequence>
<organism evidence="3 4">
    <name type="scientific">Mesorhizobium marinum</name>
    <dbReference type="NCBI Taxonomy" id="3228790"/>
    <lineage>
        <taxon>Bacteria</taxon>
        <taxon>Pseudomonadati</taxon>
        <taxon>Pseudomonadota</taxon>
        <taxon>Alphaproteobacteria</taxon>
        <taxon>Hyphomicrobiales</taxon>
        <taxon>Phyllobacteriaceae</taxon>
        <taxon>Mesorhizobium</taxon>
    </lineage>
</organism>
<dbReference type="PROSITE" id="PS50983">
    <property type="entry name" value="FE_B12_PBP"/>
    <property type="match status" value="1"/>
</dbReference>
<feature type="domain" description="Fe/B12 periplasmic-binding" evidence="2">
    <location>
        <begin position="46"/>
        <end position="336"/>
    </location>
</feature>
<dbReference type="Gene3D" id="3.40.50.1980">
    <property type="entry name" value="Nitrogenase molybdenum iron protein domain"/>
    <property type="match status" value="2"/>
</dbReference>
<dbReference type="SUPFAM" id="SSF53807">
    <property type="entry name" value="Helical backbone' metal receptor"/>
    <property type="match status" value="1"/>
</dbReference>
<gene>
    <name evidence="3" type="ORF">ABUE31_16870</name>
</gene>
<evidence type="ECO:0000259" key="2">
    <source>
        <dbReference type="PROSITE" id="PS50983"/>
    </source>
</evidence>
<keyword evidence="4" id="KW-1185">Reference proteome</keyword>
<evidence type="ECO:0000256" key="1">
    <source>
        <dbReference type="SAM" id="SignalP"/>
    </source>
</evidence>